<evidence type="ECO:0000313" key="1">
    <source>
        <dbReference type="EMBL" id="MBC5604354.1"/>
    </source>
</evidence>
<evidence type="ECO:0000313" key="2">
    <source>
        <dbReference type="Proteomes" id="UP000600600"/>
    </source>
</evidence>
<reference evidence="1 2" key="1">
    <citation type="submission" date="2020-08" db="EMBL/GenBank/DDBJ databases">
        <title>Genome public.</title>
        <authorList>
            <person name="Liu C."/>
            <person name="Sun Q."/>
        </authorList>
    </citation>
    <scope>NUCLEOTIDE SEQUENCE [LARGE SCALE GENOMIC DNA]</scope>
    <source>
        <strain evidence="1 2">M27</strain>
    </source>
</reference>
<organism evidence="1 2">
    <name type="scientific">Bacteroides difficilis</name>
    <dbReference type="NCBI Taxonomy" id="2763021"/>
    <lineage>
        <taxon>Bacteria</taxon>
        <taxon>Pseudomonadati</taxon>
        <taxon>Bacteroidota</taxon>
        <taxon>Bacteroidia</taxon>
        <taxon>Bacteroidales</taxon>
        <taxon>Bacteroidaceae</taxon>
        <taxon>Bacteroides</taxon>
    </lineage>
</organism>
<dbReference type="InterPro" id="IPR036034">
    <property type="entry name" value="PDZ_sf"/>
</dbReference>
<dbReference type="GO" id="GO:0006508">
    <property type="term" value="P:proteolysis"/>
    <property type="evidence" value="ECO:0007669"/>
    <property type="project" value="UniProtKB-KW"/>
</dbReference>
<dbReference type="Proteomes" id="UP000600600">
    <property type="component" value="Unassembled WGS sequence"/>
</dbReference>
<comment type="caution">
    <text evidence="1">The sequence shown here is derived from an EMBL/GenBank/DDBJ whole genome shotgun (WGS) entry which is preliminary data.</text>
</comment>
<dbReference type="EMBL" id="JACOOE010000002">
    <property type="protein sequence ID" value="MBC5604354.1"/>
    <property type="molecule type" value="Genomic_DNA"/>
</dbReference>
<name>A0ABR7CAS7_9BACE</name>
<dbReference type="Pfam" id="PF13650">
    <property type="entry name" value="Asp_protease_2"/>
    <property type="match status" value="1"/>
</dbReference>
<dbReference type="SUPFAM" id="SSF50156">
    <property type="entry name" value="PDZ domain-like"/>
    <property type="match status" value="1"/>
</dbReference>
<keyword evidence="2" id="KW-1185">Reference proteome</keyword>
<dbReference type="GO" id="GO:0008233">
    <property type="term" value="F:peptidase activity"/>
    <property type="evidence" value="ECO:0007669"/>
    <property type="project" value="UniProtKB-KW"/>
</dbReference>
<dbReference type="RefSeq" id="WP_186966858.1">
    <property type="nucleotide sequence ID" value="NZ_JACOOE010000002.1"/>
</dbReference>
<accession>A0ABR7CAS7</accession>
<gene>
    <name evidence="1" type="ORF">H8S67_06670</name>
</gene>
<keyword evidence="1" id="KW-0645">Protease</keyword>
<keyword evidence="1" id="KW-0378">Hydrolase</keyword>
<sequence length="379" mass="41570">MNSKRFWGTVMAACLTVSLLAQQHKSVIPYKLVGQKMIIEMLVNGQPRPFVFDTGGRNALTTEACQALGLSATDSMKVTDANNAVSYCKTTRIKTLATPDRVFGFTNAPVLILDRIPGWECFEADGIIGSDLLAQTIVTIDSKSQTITLTTAEKAPAVSLRKMRPFVKDGFMPLISMQVAPASNFTALFDTGCGGLLSLKKEDYEKMKGEADLKVTSEGYGEGSISVAGQAPRASSLRVKIPLLSLGSTKFRNLTTTTGTPPYTLLGVKVLEYGKVTIDYPRRRFYFEAYEVENKIDNRTNNFDLTVKDGDLVVSTVWSSAKGKVEVGDKVIKINGKPLGKYDFCESIINGIPELKNKKRVNLTIRTDNGEKEIAYEKE</sequence>
<protein>
    <submittedName>
        <fullName evidence="1">Aspartyl protease family protein</fullName>
    </submittedName>
</protein>
<proteinExistence type="predicted"/>
<dbReference type="InterPro" id="IPR021109">
    <property type="entry name" value="Peptidase_aspartic_dom_sf"/>
</dbReference>
<dbReference type="Gene3D" id="2.40.70.10">
    <property type="entry name" value="Acid Proteases"/>
    <property type="match status" value="2"/>
</dbReference>